<evidence type="ECO:0000256" key="2">
    <source>
        <dbReference type="ARBA" id="ARBA00023125"/>
    </source>
</evidence>
<feature type="active site" description="O-(5'-phospho-DNA)-serine intermediate" evidence="4">
    <location>
        <position position="12"/>
    </location>
</feature>
<dbReference type="InterPro" id="IPR036162">
    <property type="entry name" value="Resolvase-like_N_sf"/>
</dbReference>
<dbReference type="Gene3D" id="3.40.50.1390">
    <property type="entry name" value="Resolvase, N-terminal catalytic domain"/>
    <property type="match status" value="1"/>
</dbReference>
<keyword evidence="1" id="KW-0229">DNA integration</keyword>
<comment type="caution">
    <text evidence="6">The sequence shown here is derived from an EMBL/GenBank/DDBJ whole genome shotgun (WGS) entry which is preliminary data.</text>
</comment>
<organism evidence="6 7">
    <name type="scientific">Xiamenia xianingshaonis</name>
    <dbReference type="NCBI Taxonomy" id="2682776"/>
    <lineage>
        <taxon>Bacteria</taxon>
        <taxon>Bacillati</taxon>
        <taxon>Actinomycetota</taxon>
        <taxon>Coriobacteriia</taxon>
        <taxon>Eggerthellales</taxon>
        <taxon>Eggerthellaceae</taxon>
        <taxon>Xiamenia</taxon>
    </lineage>
</organism>
<evidence type="ECO:0000256" key="3">
    <source>
        <dbReference type="ARBA" id="ARBA00023172"/>
    </source>
</evidence>
<proteinExistence type="predicted"/>
<evidence type="ECO:0000259" key="5">
    <source>
        <dbReference type="PROSITE" id="PS51736"/>
    </source>
</evidence>
<accession>A0ABX0IJK0</accession>
<name>A0ABX0IJK0_9ACTN</name>
<feature type="non-terminal residue" evidence="6">
    <location>
        <position position="70"/>
    </location>
</feature>
<dbReference type="InterPro" id="IPR006119">
    <property type="entry name" value="Resolv_N"/>
</dbReference>
<protein>
    <recommendedName>
        <fullName evidence="5">Resolvase/invertase-type recombinase catalytic domain-containing protein</fullName>
    </recommendedName>
</protein>
<dbReference type="RefSeq" id="WP_166340564.1">
    <property type="nucleotide sequence ID" value="NZ_WPCR01000026.1"/>
</dbReference>
<evidence type="ECO:0000313" key="6">
    <source>
        <dbReference type="EMBL" id="NHM15039.1"/>
    </source>
</evidence>
<evidence type="ECO:0000256" key="4">
    <source>
        <dbReference type="PROSITE-ProRule" id="PRU10137"/>
    </source>
</evidence>
<sequence length="70" mass="7929">MEGRIYGYARVSSKDQNLDRQLDALAEFGVAADRVFADKASGKDFERPEYKRLMGVMEPRVSGVGWFWPG</sequence>
<evidence type="ECO:0000256" key="1">
    <source>
        <dbReference type="ARBA" id="ARBA00022908"/>
    </source>
</evidence>
<dbReference type="Pfam" id="PF00239">
    <property type="entry name" value="Resolvase"/>
    <property type="match status" value="1"/>
</dbReference>
<keyword evidence="2" id="KW-0238">DNA-binding</keyword>
<feature type="domain" description="Resolvase/invertase-type recombinase catalytic" evidence="5">
    <location>
        <begin position="4"/>
        <end position="70"/>
    </location>
</feature>
<dbReference type="EMBL" id="WPCR01000026">
    <property type="protein sequence ID" value="NHM15039.1"/>
    <property type="molecule type" value="Genomic_DNA"/>
</dbReference>
<dbReference type="Proteomes" id="UP000636394">
    <property type="component" value="Unassembled WGS sequence"/>
</dbReference>
<dbReference type="PROSITE" id="PS51736">
    <property type="entry name" value="RECOMBINASES_3"/>
    <property type="match status" value="1"/>
</dbReference>
<dbReference type="CDD" id="cd03768">
    <property type="entry name" value="SR_ResInv"/>
    <property type="match status" value="1"/>
</dbReference>
<keyword evidence="3" id="KW-0233">DNA recombination</keyword>
<keyword evidence="7" id="KW-1185">Reference proteome</keyword>
<reference evidence="6 7" key="1">
    <citation type="submission" date="2019-11" db="EMBL/GenBank/DDBJ databases">
        <title>Eggerthellaceae novel genus isolated from the rectal contents of marmort.</title>
        <authorList>
            <person name="Zhang G."/>
        </authorList>
    </citation>
    <scope>NUCLEOTIDE SEQUENCE [LARGE SCALE GENOMIC DNA]</scope>
    <source>
        <strain evidence="7">zg-886</strain>
    </source>
</reference>
<dbReference type="InterPro" id="IPR006118">
    <property type="entry name" value="Recombinase_CS"/>
</dbReference>
<dbReference type="PROSITE" id="PS00397">
    <property type="entry name" value="RECOMBINASES_1"/>
    <property type="match status" value="1"/>
</dbReference>
<evidence type="ECO:0000313" key="7">
    <source>
        <dbReference type="Proteomes" id="UP000636394"/>
    </source>
</evidence>
<gene>
    <name evidence="6" type="ORF">GMI68_09815</name>
</gene>
<dbReference type="SUPFAM" id="SSF53041">
    <property type="entry name" value="Resolvase-like"/>
    <property type="match status" value="1"/>
</dbReference>